<dbReference type="KEGG" id="cart:PA27867_0433"/>
<reference evidence="3 4" key="1">
    <citation type="submission" date="2016-06" db="EMBL/GenBank/DDBJ databases">
        <title>Genome sequencing of Cryobacterium arcticum PAMC 27867.</title>
        <authorList>
            <person name="Lee J."/>
            <person name="Kim O.-S."/>
        </authorList>
    </citation>
    <scope>NUCLEOTIDE SEQUENCE [LARGE SCALE GENOMIC DNA]</scope>
    <source>
        <strain evidence="3 4">PAMC 27867</strain>
    </source>
</reference>
<dbReference type="Proteomes" id="UP000092582">
    <property type="component" value="Chromosome 1"/>
</dbReference>
<dbReference type="PANTHER" id="PTHR42903:SF1">
    <property type="entry name" value="INNER MEMBRANE PROTEIN YCCF"/>
    <property type="match status" value="1"/>
</dbReference>
<organism evidence="3 4">
    <name type="scientific">Cryobacterium arcticum</name>
    <dbReference type="NCBI Taxonomy" id="670052"/>
    <lineage>
        <taxon>Bacteria</taxon>
        <taxon>Bacillati</taxon>
        <taxon>Actinomycetota</taxon>
        <taxon>Actinomycetes</taxon>
        <taxon>Micrococcales</taxon>
        <taxon>Microbacteriaceae</taxon>
        <taxon>Cryobacterium</taxon>
    </lineage>
</organism>
<gene>
    <name evidence="3" type="ORF">PA27867_0433</name>
</gene>
<name>A0A1B1BFQ5_9MICO</name>
<evidence type="ECO:0000256" key="1">
    <source>
        <dbReference type="SAM" id="Phobius"/>
    </source>
</evidence>
<dbReference type="PIRSF" id="PIRSF028777">
    <property type="entry name" value="UCP028777"/>
    <property type="match status" value="1"/>
</dbReference>
<feature type="transmembrane region" description="Helical" evidence="1">
    <location>
        <begin position="71"/>
        <end position="99"/>
    </location>
</feature>
<protein>
    <submittedName>
        <fullName evidence="3">Membrane protein</fullName>
    </submittedName>
</protein>
<sequence>MRTLLNIIWLVLSGFWLFLGYVAAGVVLCILIITIPWGIASFRIGAYALWPFGRTVVAKPTSGAFSFLGNVIWVILAGWWLALAHIVSGIALCVTIIGIPMGIADFKLVPVSLAPLGKEIVPVGTGEFDRARARQA</sequence>
<keyword evidence="1" id="KW-1133">Transmembrane helix</keyword>
<dbReference type="InterPro" id="IPR005185">
    <property type="entry name" value="YccF"/>
</dbReference>
<dbReference type="OrthoDB" id="3238663at2"/>
<feature type="domain" description="Inner membrane component" evidence="2">
    <location>
        <begin position="68"/>
        <end position="118"/>
    </location>
</feature>
<evidence type="ECO:0000313" key="3">
    <source>
        <dbReference type="EMBL" id="ANP71405.1"/>
    </source>
</evidence>
<dbReference type="InterPro" id="IPR052937">
    <property type="entry name" value="Inner_membrane_protein"/>
</dbReference>
<evidence type="ECO:0000313" key="4">
    <source>
        <dbReference type="Proteomes" id="UP000092582"/>
    </source>
</evidence>
<dbReference type="RefSeq" id="WP_066592602.1">
    <property type="nucleotide sequence ID" value="NZ_CP016282.1"/>
</dbReference>
<proteinExistence type="predicted"/>
<dbReference type="Pfam" id="PF03733">
    <property type="entry name" value="YccF"/>
    <property type="match status" value="2"/>
</dbReference>
<dbReference type="GO" id="GO:0005886">
    <property type="term" value="C:plasma membrane"/>
    <property type="evidence" value="ECO:0007669"/>
    <property type="project" value="TreeGrafter"/>
</dbReference>
<keyword evidence="4" id="KW-1185">Reference proteome</keyword>
<keyword evidence="1" id="KW-0472">Membrane</keyword>
<dbReference type="PANTHER" id="PTHR42903">
    <property type="entry name" value="INNER MEMBRANE PROTEIN YCCF"/>
    <property type="match status" value="1"/>
</dbReference>
<dbReference type="AlphaFoldDB" id="A0A1B1BFQ5"/>
<dbReference type="NCBIfam" id="NF008740">
    <property type="entry name" value="PRK11770.1-2"/>
    <property type="match status" value="1"/>
</dbReference>
<dbReference type="PATRIC" id="fig|670052.7.peg.454"/>
<feature type="domain" description="Inner membrane component" evidence="2">
    <location>
        <begin position="4"/>
        <end position="54"/>
    </location>
</feature>
<accession>A0A1B1BFQ5</accession>
<dbReference type="EMBL" id="CP016282">
    <property type="protein sequence ID" value="ANP71405.1"/>
    <property type="molecule type" value="Genomic_DNA"/>
</dbReference>
<dbReference type="STRING" id="670052.PA27867_0433"/>
<feature type="transmembrane region" description="Helical" evidence="1">
    <location>
        <begin position="7"/>
        <end position="40"/>
    </location>
</feature>
<keyword evidence="1" id="KW-0812">Transmembrane</keyword>
<evidence type="ECO:0000259" key="2">
    <source>
        <dbReference type="Pfam" id="PF03733"/>
    </source>
</evidence>
<dbReference type="InterPro" id="IPR031308">
    <property type="entry name" value="UCP028777"/>
</dbReference>